<reference evidence="3" key="1">
    <citation type="submission" date="2018-12" db="EMBL/GenBank/DDBJ databases">
        <title>Bacillus chawlae sp. nov., Bacillus glennii sp. nov., and Bacillus saganii sp. nov. Isolated from the Vehicle Assembly Building at Kennedy Space Center where the Viking Spacecraft were Assembled.</title>
        <authorList>
            <person name="Seuylemezian A."/>
            <person name="Vaishampayan P."/>
        </authorList>
    </citation>
    <scope>NUCLEOTIDE SEQUENCE [LARGE SCALE GENOMIC DNA]</scope>
    <source>
        <strain evidence="3">DSM 13966</strain>
    </source>
</reference>
<gene>
    <name evidence="2" type="ORF">EJA10_09265</name>
</gene>
<keyword evidence="1" id="KW-1133">Transmembrane helix</keyword>
<feature type="transmembrane region" description="Helical" evidence="1">
    <location>
        <begin position="6"/>
        <end position="24"/>
    </location>
</feature>
<keyword evidence="1" id="KW-0812">Transmembrane</keyword>
<dbReference type="AlphaFoldDB" id="A0A3R9F2E9"/>
<name>A0A3R9F2E9_9BACI</name>
<keyword evidence="1" id="KW-0472">Membrane</keyword>
<dbReference type="Pfam" id="PF17328">
    <property type="entry name" value="DUF5366"/>
    <property type="match status" value="1"/>
</dbReference>
<dbReference type="RefSeq" id="WP_125479719.1">
    <property type="nucleotide sequence ID" value="NZ_RSFW01000011.1"/>
</dbReference>
<feature type="transmembrane region" description="Helical" evidence="1">
    <location>
        <begin position="150"/>
        <end position="173"/>
    </location>
</feature>
<comment type="caution">
    <text evidence="2">The sequence shown here is derived from an EMBL/GenBank/DDBJ whole genome shotgun (WGS) entry which is preliminary data.</text>
</comment>
<protein>
    <recommendedName>
        <fullName evidence="4">YufK family protein</fullName>
    </recommendedName>
</protein>
<feature type="transmembrane region" description="Helical" evidence="1">
    <location>
        <begin position="54"/>
        <end position="75"/>
    </location>
</feature>
<dbReference type="InterPro" id="IPR035289">
    <property type="entry name" value="DUF5366"/>
</dbReference>
<evidence type="ECO:0000256" key="1">
    <source>
        <dbReference type="SAM" id="Phobius"/>
    </source>
</evidence>
<dbReference type="EMBL" id="RSFW01000011">
    <property type="protein sequence ID" value="RSD27547.1"/>
    <property type="molecule type" value="Genomic_DNA"/>
</dbReference>
<evidence type="ECO:0008006" key="4">
    <source>
        <dbReference type="Google" id="ProtNLM"/>
    </source>
</evidence>
<dbReference type="OrthoDB" id="2739240at2"/>
<evidence type="ECO:0000313" key="2">
    <source>
        <dbReference type="EMBL" id="RSD27547.1"/>
    </source>
</evidence>
<dbReference type="Proteomes" id="UP000279911">
    <property type="component" value="Unassembled WGS sequence"/>
</dbReference>
<feature type="transmembrane region" description="Helical" evidence="1">
    <location>
        <begin position="116"/>
        <end position="138"/>
    </location>
</feature>
<evidence type="ECO:0000313" key="3">
    <source>
        <dbReference type="Proteomes" id="UP000279911"/>
    </source>
</evidence>
<accession>A0A3R9F2E9</accession>
<sequence>MKNPYLTGYFPLLAIIMFSLSLSIRTEIELISILKNAGIYEGMLEFFSETGIKLSLLALLMALYFMIFAALKLIADTVNKVSLLFFSKDHEGESLNRIHHGATIYFAAGAASLVSIYSWIGIGAIFALATLIYFFYFVYKVSQSLTMSGLIGIVFFQVILWSTLVLGFVFIAVKVYNSIIASLPL</sequence>
<proteinExistence type="predicted"/>
<organism evidence="2 3">
    <name type="scientific">Mesobacillus subterraneus</name>
    <dbReference type="NCBI Taxonomy" id="285983"/>
    <lineage>
        <taxon>Bacteria</taxon>
        <taxon>Bacillati</taxon>
        <taxon>Bacillota</taxon>
        <taxon>Bacilli</taxon>
        <taxon>Bacillales</taxon>
        <taxon>Bacillaceae</taxon>
        <taxon>Mesobacillus</taxon>
    </lineage>
</organism>